<protein>
    <submittedName>
        <fullName evidence="1">Uncharacterized protein</fullName>
    </submittedName>
</protein>
<accession>A0A2P2QLT3</accession>
<dbReference type="EMBL" id="GGEC01087373">
    <property type="protein sequence ID" value="MBX67857.1"/>
    <property type="molecule type" value="Transcribed_RNA"/>
</dbReference>
<proteinExistence type="predicted"/>
<dbReference type="AlphaFoldDB" id="A0A2P2QLT3"/>
<organism evidence="1">
    <name type="scientific">Rhizophora mucronata</name>
    <name type="common">Asiatic mangrove</name>
    <dbReference type="NCBI Taxonomy" id="61149"/>
    <lineage>
        <taxon>Eukaryota</taxon>
        <taxon>Viridiplantae</taxon>
        <taxon>Streptophyta</taxon>
        <taxon>Embryophyta</taxon>
        <taxon>Tracheophyta</taxon>
        <taxon>Spermatophyta</taxon>
        <taxon>Magnoliopsida</taxon>
        <taxon>eudicotyledons</taxon>
        <taxon>Gunneridae</taxon>
        <taxon>Pentapetalae</taxon>
        <taxon>rosids</taxon>
        <taxon>fabids</taxon>
        <taxon>Malpighiales</taxon>
        <taxon>Rhizophoraceae</taxon>
        <taxon>Rhizophora</taxon>
    </lineage>
</organism>
<name>A0A2P2QLT3_RHIMU</name>
<reference evidence="1" key="1">
    <citation type="submission" date="2018-02" db="EMBL/GenBank/DDBJ databases">
        <title>Rhizophora mucronata_Transcriptome.</title>
        <authorList>
            <person name="Meera S.P."/>
            <person name="Sreeshan A."/>
            <person name="Augustine A."/>
        </authorList>
    </citation>
    <scope>NUCLEOTIDE SEQUENCE</scope>
    <source>
        <tissue evidence="1">Leaf</tissue>
    </source>
</reference>
<sequence length="59" mass="6847">MMAFLNWLVINPHPCSTCVRGKRGTNGRVVLWLIYSNQTKSMFVPLKAWKLGGLVWQLW</sequence>
<evidence type="ECO:0000313" key="1">
    <source>
        <dbReference type="EMBL" id="MBX67857.1"/>
    </source>
</evidence>